<dbReference type="AlphaFoldDB" id="A0A9N9CSC4"/>
<organism evidence="1 2">
    <name type="scientific">Funneliformis mosseae</name>
    <name type="common">Endomycorrhizal fungus</name>
    <name type="synonym">Glomus mosseae</name>
    <dbReference type="NCBI Taxonomy" id="27381"/>
    <lineage>
        <taxon>Eukaryota</taxon>
        <taxon>Fungi</taxon>
        <taxon>Fungi incertae sedis</taxon>
        <taxon>Mucoromycota</taxon>
        <taxon>Glomeromycotina</taxon>
        <taxon>Glomeromycetes</taxon>
        <taxon>Glomerales</taxon>
        <taxon>Glomeraceae</taxon>
        <taxon>Funneliformis</taxon>
    </lineage>
</organism>
<gene>
    <name evidence="1" type="ORF">FMOSSE_LOCUS9631</name>
</gene>
<dbReference type="Proteomes" id="UP000789375">
    <property type="component" value="Unassembled WGS sequence"/>
</dbReference>
<comment type="caution">
    <text evidence="1">The sequence shown here is derived from an EMBL/GenBank/DDBJ whole genome shotgun (WGS) entry which is preliminary data.</text>
</comment>
<reference evidence="1" key="1">
    <citation type="submission" date="2021-06" db="EMBL/GenBank/DDBJ databases">
        <authorList>
            <person name="Kallberg Y."/>
            <person name="Tangrot J."/>
            <person name="Rosling A."/>
        </authorList>
    </citation>
    <scope>NUCLEOTIDE SEQUENCE</scope>
    <source>
        <strain evidence="1">87-6 pot B 2015</strain>
    </source>
</reference>
<dbReference type="EMBL" id="CAJVPP010002876">
    <property type="protein sequence ID" value="CAG8614210.1"/>
    <property type="molecule type" value="Genomic_DNA"/>
</dbReference>
<evidence type="ECO:0000313" key="2">
    <source>
        <dbReference type="Proteomes" id="UP000789375"/>
    </source>
</evidence>
<accession>A0A9N9CSC4</accession>
<name>A0A9N9CSC4_FUNMO</name>
<keyword evidence="2" id="KW-1185">Reference proteome</keyword>
<protein>
    <submittedName>
        <fullName evidence="1">3681_t:CDS:1</fullName>
    </submittedName>
</protein>
<proteinExistence type="predicted"/>
<sequence>MRWDMDQSHENLGNNASLFPAINQENYISDELHLFLRIVDILMKCFFNDLIKKKEFEKKIKLEIEQEMKNINVHFEFFKSRSTGEKWNWTFLMGSDKKKVLEHFSVSQFISGIRGQDIEKLWREFFQLYKIIQKLLLSDQEIDTF</sequence>
<evidence type="ECO:0000313" key="1">
    <source>
        <dbReference type="EMBL" id="CAG8614210.1"/>
    </source>
</evidence>